<dbReference type="EMBL" id="LRRQ01000075">
    <property type="protein sequence ID" value="OAM90038.1"/>
    <property type="molecule type" value="Genomic_DNA"/>
</dbReference>
<dbReference type="Gene3D" id="2.160.20.10">
    <property type="entry name" value="Single-stranded right-handed beta-helix, Pectin lyase-like"/>
    <property type="match status" value="1"/>
</dbReference>
<dbReference type="InterPro" id="IPR011050">
    <property type="entry name" value="Pectin_lyase_fold/virulence"/>
</dbReference>
<dbReference type="SUPFAM" id="SSF51126">
    <property type="entry name" value="Pectin lyase-like"/>
    <property type="match status" value="1"/>
</dbReference>
<evidence type="ECO:0000256" key="1">
    <source>
        <dbReference type="ARBA" id="ARBA00008834"/>
    </source>
</evidence>
<dbReference type="Pfam" id="PF00295">
    <property type="entry name" value="Glyco_hydro_28"/>
    <property type="match status" value="1"/>
</dbReference>
<dbReference type="InterPro" id="IPR051801">
    <property type="entry name" value="GH28_Enzymes"/>
</dbReference>
<evidence type="ECO:0000256" key="3">
    <source>
        <dbReference type="ARBA" id="ARBA00023295"/>
    </source>
</evidence>
<reference evidence="5 6" key="1">
    <citation type="submission" date="2016-01" db="EMBL/GenBank/DDBJ databases">
        <title>High potential of lignocellulose degradation of a new Verrucomicrobia species.</title>
        <authorList>
            <person name="Wang Y."/>
            <person name="Shi Y."/>
            <person name="Qiu Z."/>
            <person name="Liu S."/>
            <person name="Yang H."/>
        </authorList>
    </citation>
    <scope>NUCLEOTIDE SEQUENCE [LARGE SCALE GENOMIC DNA]</scope>
    <source>
        <strain evidence="5 6">TSB47</strain>
    </source>
</reference>
<evidence type="ECO:0008006" key="7">
    <source>
        <dbReference type="Google" id="ProtNLM"/>
    </source>
</evidence>
<accession>A0A178IJV4</accession>
<dbReference type="PANTHER" id="PTHR31339">
    <property type="entry name" value="PECTIN LYASE-RELATED"/>
    <property type="match status" value="1"/>
</dbReference>
<comment type="caution">
    <text evidence="5">The sequence shown here is derived from an EMBL/GenBank/DDBJ whole genome shotgun (WGS) entry which is preliminary data.</text>
</comment>
<evidence type="ECO:0000256" key="2">
    <source>
        <dbReference type="ARBA" id="ARBA00022801"/>
    </source>
</evidence>
<dbReference type="RefSeq" id="WP_334319260.1">
    <property type="nucleotide sequence ID" value="NZ_CP109796.1"/>
</dbReference>
<dbReference type="AlphaFoldDB" id="A0A178IJV4"/>
<dbReference type="GO" id="GO:0005975">
    <property type="term" value="P:carbohydrate metabolic process"/>
    <property type="evidence" value="ECO:0007669"/>
    <property type="project" value="InterPro"/>
</dbReference>
<evidence type="ECO:0000313" key="5">
    <source>
        <dbReference type="EMBL" id="OAM90038.1"/>
    </source>
</evidence>
<dbReference type="SMART" id="SM00710">
    <property type="entry name" value="PbH1"/>
    <property type="match status" value="3"/>
</dbReference>
<evidence type="ECO:0000256" key="4">
    <source>
        <dbReference type="RuleBase" id="RU361169"/>
    </source>
</evidence>
<dbReference type="PANTHER" id="PTHR31339:SF9">
    <property type="entry name" value="PLASMIN AND FIBRONECTIN-BINDING PROTEIN A"/>
    <property type="match status" value="1"/>
</dbReference>
<name>A0A178IJV4_9BACT</name>
<evidence type="ECO:0000313" key="6">
    <source>
        <dbReference type="Proteomes" id="UP000078486"/>
    </source>
</evidence>
<protein>
    <recommendedName>
        <fullName evidence="7">Glycoside hydrolase</fullName>
    </recommendedName>
</protein>
<dbReference type="InterPro" id="IPR000743">
    <property type="entry name" value="Glyco_hydro_28"/>
</dbReference>
<organism evidence="5 6">
    <name type="scientific">Termitidicoccus mucosus</name>
    <dbReference type="NCBI Taxonomy" id="1184151"/>
    <lineage>
        <taxon>Bacteria</taxon>
        <taxon>Pseudomonadati</taxon>
        <taxon>Verrucomicrobiota</taxon>
        <taxon>Opitutia</taxon>
        <taxon>Opitutales</taxon>
        <taxon>Opitutaceae</taxon>
        <taxon>Termitidicoccus</taxon>
    </lineage>
</organism>
<keyword evidence="3 4" id="KW-0326">Glycosidase</keyword>
<dbReference type="InterPro" id="IPR012334">
    <property type="entry name" value="Pectin_lyas_fold"/>
</dbReference>
<dbReference type="STRING" id="1184151.AW736_09615"/>
<gene>
    <name evidence="5" type="ORF">AW736_09615</name>
</gene>
<keyword evidence="2 4" id="KW-0378">Hydrolase</keyword>
<dbReference type="InterPro" id="IPR006626">
    <property type="entry name" value="PbH1"/>
</dbReference>
<comment type="similarity">
    <text evidence="1 4">Belongs to the glycosyl hydrolase 28 family.</text>
</comment>
<dbReference type="Proteomes" id="UP000078486">
    <property type="component" value="Unassembled WGS sequence"/>
</dbReference>
<sequence>MNRRHFLTTAGIAATTLALRRPLFAQTPSISIAGNSSLGADEAVAAILARIHPPVFPKRDFRIDPSNTADARPAFLEAIRQCNASGGGRVIVPRGEWNLAGPLHLKSNVHLHLEDGAHLRFKTDDPGLYLPVVLTRWEGTEVYNYSPFIYAYQASNVAITGAGLIDGNALDTFVKWRPRQADDQKALRKMGAEGVPLPQRVFGAGHWLRPPLVQFFACSNILIDGPRFINSPFWVTHAIASNNITIRRIHVDSPHINSDGFDPESCTDVLVEDCVFKTGDDCIAIKSGRDQDAWRIGRPSENVVIRRCEMHAPTSGSGLAIGSEMSGGVRNIFAESLRMGSAKSAINIKANLDRGGAVERVAVRGVTVGKTSALIQVTTGYHGYRGGNFPPVFRDLLFENIRCDEAVSPISTVGVPAAKLENVTLRNIRVARAAKPPEIRHVRNYRVENVTINDAPFSSAGAVD</sequence>
<keyword evidence="6" id="KW-1185">Reference proteome</keyword>
<dbReference type="GO" id="GO:0004650">
    <property type="term" value="F:polygalacturonase activity"/>
    <property type="evidence" value="ECO:0007669"/>
    <property type="project" value="InterPro"/>
</dbReference>
<proteinExistence type="inferred from homology"/>